<comment type="caution">
    <text evidence="1">The sequence shown here is derived from an EMBL/GenBank/DDBJ whole genome shotgun (WGS) entry which is preliminary data.</text>
</comment>
<evidence type="ECO:0000313" key="2">
    <source>
        <dbReference type="Proteomes" id="UP000246145"/>
    </source>
</evidence>
<dbReference type="Proteomes" id="UP000246145">
    <property type="component" value="Unassembled WGS sequence"/>
</dbReference>
<proteinExistence type="predicted"/>
<dbReference type="RefSeq" id="WP_133244267.1">
    <property type="nucleotide sequence ID" value="NZ_JACCEX010000001.1"/>
</dbReference>
<dbReference type="OrthoDB" id="8640527at2"/>
<name>A0A2U1CRZ6_9BURK</name>
<reference evidence="1 2" key="1">
    <citation type="submission" date="2018-04" db="EMBL/GenBank/DDBJ databases">
        <title>Genomic Encyclopedia of Type Strains, Phase IV (KMG-IV): sequencing the most valuable type-strain genomes for metagenomic binning, comparative biology and taxonomic classification.</title>
        <authorList>
            <person name="Goeker M."/>
        </authorList>
    </citation>
    <scope>NUCLEOTIDE SEQUENCE [LARGE SCALE GENOMIC DNA]</scope>
    <source>
        <strain evidence="1 2">DSM 10065</strain>
    </source>
</reference>
<dbReference type="EMBL" id="QEKO01000001">
    <property type="protein sequence ID" value="PVY68677.1"/>
    <property type="molecule type" value="Genomic_DNA"/>
</dbReference>
<gene>
    <name evidence="1" type="ORF">C7440_1088</name>
</gene>
<evidence type="ECO:0000313" key="1">
    <source>
        <dbReference type="EMBL" id="PVY68677.1"/>
    </source>
</evidence>
<accession>A0A2U1CRZ6</accession>
<dbReference type="AlphaFoldDB" id="A0A2U1CRZ6"/>
<organism evidence="1 2">
    <name type="scientific">Pusillimonas noertemannii</name>
    <dbReference type="NCBI Taxonomy" id="305977"/>
    <lineage>
        <taxon>Bacteria</taxon>
        <taxon>Pseudomonadati</taxon>
        <taxon>Pseudomonadota</taxon>
        <taxon>Betaproteobacteria</taxon>
        <taxon>Burkholderiales</taxon>
        <taxon>Alcaligenaceae</taxon>
        <taxon>Pusillimonas</taxon>
    </lineage>
</organism>
<keyword evidence="2" id="KW-1185">Reference proteome</keyword>
<protein>
    <submittedName>
        <fullName evidence="1">Uncharacterized protein</fullName>
    </submittedName>
</protein>
<sequence>MKVTVVRTHRLGQLLPEREWGPPVPGPVQMYWMRHPELNRGPGRLTVVRRGYFGKDEDSPIPELQDPEMLAFMSDRVLSVKGFEEIEGRRYYQTWRIYFED</sequence>